<protein>
    <submittedName>
        <fullName evidence="1">Uncharacterized protein</fullName>
    </submittedName>
</protein>
<reference evidence="1 2" key="1">
    <citation type="submission" date="2013-07" db="EMBL/GenBank/DDBJ databases">
        <authorList>
            <person name="Weinstock G."/>
            <person name="Sodergren E."/>
            <person name="Wylie T."/>
            <person name="Fulton L."/>
            <person name="Fulton R."/>
            <person name="Fronick C."/>
            <person name="O'Laughlin M."/>
            <person name="Godfrey J."/>
            <person name="Miner T."/>
            <person name="Herter B."/>
            <person name="Appelbaum E."/>
            <person name="Cordes M."/>
            <person name="Lek S."/>
            <person name="Wollam A."/>
            <person name="Pepin K.H."/>
            <person name="Palsikar V.B."/>
            <person name="Mitreva M."/>
            <person name="Wilson R.K."/>
        </authorList>
    </citation>
    <scope>NUCLEOTIDE SEQUENCE [LARGE SCALE GENOMIC DNA]</scope>
    <source>
        <strain evidence="1 2">ATCC 27760</strain>
    </source>
</reference>
<dbReference type="EMBL" id="AWVF01000372">
    <property type="protein sequence ID" value="ERJ89758.1"/>
    <property type="molecule type" value="Genomic_DNA"/>
</dbReference>
<evidence type="ECO:0000313" key="2">
    <source>
        <dbReference type="Proteomes" id="UP000016662"/>
    </source>
</evidence>
<sequence length="49" mass="5825">MIFWAFWILPYTYSSLCRMLKDTAGNLPKPWETDSGCLFMMTIAYHIFL</sequence>
<name>U2LRK2_9FIRM</name>
<dbReference type="AlphaFoldDB" id="U2LRK2"/>
<gene>
    <name evidence="1" type="ORF">RUMCAL_02921</name>
</gene>
<comment type="caution">
    <text evidence="1">The sequence shown here is derived from an EMBL/GenBank/DDBJ whole genome shotgun (WGS) entry which is preliminary data.</text>
</comment>
<dbReference type="Proteomes" id="UP000016662">
    <property type="component" value="Unassembled WGS sequence"/>
</dbReference>
<proteinExistence type="predicted"/>
<organism evidence="1 2">
    <name type="scientific">Ruminococcus callidus ATCC 27760</name>
    <dbReference type="NCBI Taxonomy" id="411473"/>
    <lineage>
        <taxon>Bacteria</taxon>
        <taxon>Bacillati</taxon>
        <taxon>Bacillota</taxon>
        <taxon>Clostridia</taxon>
        <taxon>Eubacteriales</taxon>
        <taxon>Oscillospiraceae</taxon>
        <taxon>Ruminococcus</taxon>
    </lineage>
</organism>
<evidence type="ECO:0000313" key="1">
    <source>
        <dbReference type="EMBL" id="ERJ89758.1"/>
    </source>
</evidence>
<keyword evidence="2" id="KW-1185">Reference proteome</keyword>
<accession>U2LRK2</accession>
<dbReference type="HOGENOM" id="CLU_3140335_0_0_9"/>